<dbReference type="PANTHER" id="PTHR23511:SF3">
    <property type="entry name" value="MAJOR FACILITATOR SUPERFAMILY (MFS) PROFILE DOMAIN-CONTAINING PROTEIN"/>
    <property type="match status" value="1"/>
</dbReference>
<feature type="transmembrane region" description="Helical" evidence="7">
    <location>
        <begin position="361"/>
        <end position="382"/>
    </location>
</feature>
<dbReference type="AlphaFoldDB" id="A0A2T2N8N3"/>
<feature type="transmembrane region" description="Helical" evidence="7">
    <location>
        <begin position="186"/>
        <end position="209"/>
    </location>
</feature>
<dbReference type="GO" id="GO:0016020">
    <property type="term" value="C:membrane"/>
    <property type="evidence" value="ECO:0007669"/>
    <property type="project" value="UniProtKB-SubCell"/>
</dbReference>
<feature type="domain" description="Major facilitator superfamily (MFS) profile" evidence="8">
    <location>
        <begin position="63"/>
        <end position="547"/>
    </location>
</feature>
<feature type="transmembrane region" description="Helical" evidence="7">
    <location>
        <begin position="102"/>
        <end position="121"/>
    </location>
</feature>
<evidence type="ECO:0000256" key="5">
    <source>
        <dbReference type="ARBA" id="ARBA00023136"/>
    </source>
</evidence>
<dbReference type="InterPro" id="IPR005829">
    <property type="entry name" value="Sugar_transporter_CS"/>
</dbReference>
<evidence type="ECO:0000313" key="10">
    <source>
        <dbReference type="Proteomes" id="UP000240883"/>
    </source>
</evidence>
<accession>A0A2T2N8N3</accession>
<dbReference type="InterPro" id="IPR036259">
    <property type="entry name" value="MFS_trans_sf"/>
</dbReference>
<feature type="transmembrane region" description="Helical" evidence="7">
    <location>
        <begin position="61"/>
        <end position="82"/>
    </location>
</feature>
<evidence type="ECO:0000256" key="4">
    <source>
        <dbReference type="ARBA" id="ARBA00022989"/>
    </source>
</evidence>
<evidence type="ECO:0000256" key="7">
    <source>
        <dbReference type="SAM" id="Phobius"/>
    </source>
</evidence>
<proteinExistence type="predicted"/>
<feature type="transmembrane region" description="Helical" evidence="7">
    <location>
        <begin position="402"/>
        <end position="421"/>
    </location>
</feature>
<reference evidence="9 10" key="1">
    <citation type="journal article" date="2018" name="Front. Microbiol.">
        <title>Genome-Wide Analysis of Corynespora cassiicola Leaf Fall Disease Putative Effectors.</title>
        <authorList>
            <person name="Lopez D."/>
            <person name="Ribeiro S."/>
            <person name="Label P."/>
            <person name="Fumanal B."/>
            <person name="Venisse J.S."/>
            <person name="Kohler A."/>
            <person name="de Oliveira R.R."/>
            <person name="Labutti K."/>
            <person name="Lipzen A."/>
            <person name="Lail K."/>
            <person name="Bauer D."/>
            <person name="Ohm R.A."/>
            <person name="Barry K.W."/>
            <person name="Spatafora J."/>
            <person name="Grigoriev I.V."/>
            <person name="Martin F.M."/>
            <person name="Pujade-Renaud V."/>
        </authorList>
    </citation>
    <scope>NUCLEOTIDE SEQUENCE [LARGE SCALE GENOMIC DNA]</scope>
    <source>
        <strain evidence="9 10">Philippines</strain>
    </source>
</reference>
<evidence type="ECO:0000313" key="9">
    <source>
        <dbReference type="EMBL" id="PSN61730.1"/>
    </source>
</evidence>
<evidence type="ECO:0000256" key="3">
    <source>
        <dbReference type="ARBA" id="ARBA00022692"/>
    </source>
</evidence>
<feature type="transmembrane region" description="Helical" evidence="7">
    <location>
        <begin position="249"/>
        <end position="268"/>
    </location>
</feature>
<dbReference type="CDD" id="cd17316">
    <property type="entry name" value="MFS_SV2_like"/>
    <property type="match status" value="1"/>
</dbReference>
<dbReference type="GO" id="GO:0022857">
    <property type="term" value="F:transmembrane transporter activity"/>
    <property type="evidence" value="ECO:0007669"/>
    <property type="project" value="InterPro"/>
</dbReference>
<name>A0A2T2N8N3_CORCC</name>
<evidence type="ECO:0000256" key="6">
    <source>
        <dbReference type="SAM" id="MobiDB-lite"/>
    </source>
</evidence>
<keyword evidence="3 7" id="KW-0812">Transmembrane</keyword>
<dbReference type="InterPro" id="IPR020846">
    <property type="entry name" value="MFS_dom"/>
</dbReference>
<feature type="transmembrane region" description="Helical" evidence="7">
    <location>
        <begin position="128"/>
        <end position="147"/>
    </location>
</feature>
<feature type="transmembrane region" description="Helical" evidence="7">
    <location>
        <begin position="495"/>
        <end position="513"/>
    </location>
</feature>
<evidence type="ECO:0000256" key="2">
    <source>
        <dbReference type="ARBA" id="ARBA00022448"/>
    </source>
</evidence>
<keyword evidence="4 7" id="KW-1133">Transmembrane helix</keyword>
<sequence length="553" mass="61177">MEGASDPLKHEKRQKAEDIESPVRSRSLVQEPEDEATTLYEKKCILINREIDEMGMGKYQWYLWCLCGLGYLVDLMWAQAFGLVLSPMQQELGFGADQTGNLSVAFSSGLTAGAFVWGVLVDIIGRQWAFNLTVFISSIFGLCLAIPDNYDSILVLTAFCGFGVGGNIPIDTTITLEFTPQNRRYLLPMLSIFQPLGVVICSVIAYGFIPNYSCSPNFSEVTRDPLPACSNAVPPQACCEKADNMGWRYLLYTLGGITLFVFFLRFVVFRFQESPKFLVYRGRDAKAIEVLHYVAKMNGRTSSLTLEQLQELEVEFEGQSGRAVLGSGAKQLKTTWAQKARLEGDRFKILFSDFQMARLTILTWLTYICDYWGFTVAGTFLPQIIALKNGALNLSLRFTYRSYIYIYLPGTLGVLLGTLLYRTPHLGRKWTMVISSALMGISIFVFSTVNSAASNIGLNAMEYFFQSMFNAVLYGWTPEAFPAPIRGTACGVASFWGRLFGIVSPLIAQSLYAGGADGERDINSVLYLAGGVTLGCVLTTALLPGKVLGKQSL</sequence>
<evidence type="ECO:0000259" key="8">
    <source>
        <dbReference type="PROSITE" id="PS50850"/>
    </source>
</evidence>
<dbReference type="InterPro" id="IPR011701">
    <property type="entry name" value="MFS"/>
</dbReference>
<dbReference type="OrthoDB" id="4139357at2759"/>
<organism evidence="9 10">
    <name type="scientific">Corynespora cassiicola Philippines</name>
    <dbReference type="NCBI Taxonomy" id="1448308"/>
    <lineage>
        <taxon>Eukaryota</taxon>
        <taxon>Fungi</taxon>
        <taxon>Dikarya</taxon>
        <taxon>Ascomycota</taxon>
        <taxon>Pezizomycotina</taxon>
        <taxon>Dothideomycetes</taxon>
        <taxon>Pleosporomycetidae</taxon>
        <taxon>Pleosporales</taxon>
        <taxon>Corynesporascaceae</taxon>
        <taxon>Corynespora</taxon>
    </lineage>
</organism>
<gene>
    <name evidence="9" type="ORF">BS50DRAFT_603880</name>
</gene>
<evidence type="ECO:0000256" key="1">
    <source>
        <dbReference type="ARBA" id="ARBA00004141"/>
    </source>
</evidence>
<feature type="transmembrane region" description="Helical" evidence="7">
    <location>
        <begin position="433"/>
        <end position="453"/>
    </location>
</feature>
<keyword evidence="2" id="KW-0813">Transport</keyword>
<feature type="transmembrane region" description="Helical" evidence="7">
    <location>
        <begin position="153"/>
        <end position="174"/>
    </location>
</feature>
<dbReference type="SUPFAM" id="SSF103473">
    <property type="entry name" value="MFS general substrate transporter"/>
    <property type="match status" value="1"/>
</dbReference>
<dbReference type="PANTHER" id="PTHR23511">
    <property type="entry name" value="SYNAPTIC VESICLE GLYCOPROTEIN 2"/>
    <property type="match status" value="1"/>
</dbReference>
<dbReference type="Proteomes" id="UP000240883">
    <property type="component" value="Unassembled WGS sequence"/>
</dbReference>
<feature type="region of interest" description="Disordered" evidence="6">
    <location>
        <begin position="1"/>
        <end position="30"/>
    </location>
</feature>
<dbReference type="EMBL" id="KZ678143">
    <property type="protein sequence ID" value="PSN61730.1"/>
    <property type="molecule type" value="Genomic_DNA"/>
</dbReference>
<dbReference type="Gene3D" id="1.20.1250.20">
    <property type="entry name" value="MFS general substrate transporter like domains"/>
    <property type="match status" value="1"/>
</dbReference>
<dbReference type="PROSITE" id="PS00217">
    <property type="entry name" value="SUGAR_TRANSPORT_2"/>
    <property type="match status" value="1"/>
</dbReference>
<keyword evidence="5 7" id="KW-0472">Membrane</keyword>
<feature type="transmembrane region" description="Helical" evidence="7">
    <location>
        <begin position="525"/>
        <end position="543"/>
    </location>
</feature>
<dbReference type="PROSITE" id="PS50850">
    <property type="entry name" value="MFS"/>
    <property type="match status" value="1"/>
</dbReference>
<comment type="subcellular location">
    <subcellularLocation>
        <location evidence="1">Membrane</location>
        <topology evidence="1">Multi-pass membrane protein</topology>
    </subcellularLocation>
</comment>
<feature type="compositionally biased region" description="Basic and acidic residues" evidence="6">
    <location>
        <begin position="14"/>
        <end position="23"/>
    </location>
</feature>
<dbReference type="Pfam" id="PF07690">
    <property type="entry name" value="MFS_1"/>
    <property type="match status" value="1"/>
</dbReference>
<protein>
    <submittedName>
        <fullName evidence="9">MFS general substrate transporter</fullName>
    </submittedName>
</protein>
<keyword evidence="10" id="KW-1185">Reference proteome</keyword>